<feature type="binding site" evidence="9">
    <location>
        <position position="100"/>
    </location>
    <ligand>
        <name>S-adenosyl-L-methionine</name>
        <dbReference type="ChEBI" id="CHEBI:59789"/>
    </ligand>
</feature>
<organism evidence="11 12">
    <name type="scientific">Meripilus lineatus</name>
    <dbReference type="NCBI Taxonomy" id="2056292"/>
    <lineage>
        <taxon>Eukaryota</taxon>
        <taxon>Fungi</taxon>
        <taxon>Dikarya</taxon>
        <taxon>Basidiomycota</taxon>
        <taxon>Agaricomycotina</taxon>
        <taxon>Agaricomycetes</taxon>
        <taxon>Polyporales</taxon>
        <taxon>Meripilaceae</taxon>
        <taxon>Meripilus</taxon>
    </lineage>
</organism>
<evidence type="ECO:0000256" key="6">
    <source>
        <dbReference type="ARBA" id="ARBA00022679"/>
    </source>
</evidence>
<dbReference type="SUPFAM" id="SSF53335">
    <property type="entry name" value="S-adenosyl-L-methionine-dependent methyltransferases"/>
    <property type="match status" value="1"/>
</dbReference>
<dbReference type="InterPro" id="IPR029063">
    <property type="entry name" value="SAM-dependent_MTases_sf"/>
</dbReference>
<dbReference type="PANTHER" id="PTHR13600:SF21">
    <property type="entry name" value="LEUCINE CARBOXYL METHYLTRANSFERASE 1"/>
    <property type="match status" value="1"/>
</dbReference>
<sequence>MSDGPQRFAGHQSSHVDSDAAIRLTDTDAVTARYSAVQKGYIRDPFTRPLLPRGAQFQPSRPPLINVGTYVRSEGIDSLVTQWLELSQQEGKKCQIVSLGAGSDSRFWRIATGPHRNTVSAYIELDFSENTTKKAMAINKSRELKGTLGDPSNVKIVGGGTTLYSPVYHLIPADLRIPPHESLSQAFQLIDSAEGPILSPNLPTLILFECVLAYMSPAASDGVIKWFVDYFATSPEGTVLGGIVYEMFGLNDSFGKVMLNNLKARNVDLPGVEPYPTVASLPNRFLQLGFERAYAMTLRDIRRSCIGEVELERRANVNF</sequence>
<keyword evidence="5 8" id="KW-0489">Methyltransferase</keyword>
<evidence type="ECO:0000256" key="2">
    <source>
        <dbReference type="ARBA" id="ARBA00010703"/>
    </source>
</evidence>
<dbReference type="InterPro" id="IPR016651">
    <property type="entry name" value="LCMT1"/>
</dbReference>
<evidence type="ECO:0000256" key="9">
    <source>
        <dbReference type="PIRSR" id="PIRSR016305-1"/>
    </source>
</evidence>
<dbReference type="GO" id="GO:0018423">
    <property type="term" value="F:protein C-terminal leucine carboxyl O-methyltransferase activity"/>
    <property type="evidence" value="ECO:0007669"/>
    <property type="project" value="UniProtKB-EC"/>
</dbReference>
<evidence type="ECO:0000313" key="11">
    <source>
        <dbReference type="EMBL" id="KAJ3480815.1"/>
    </source>
</evidence>
<protein>
    <recommendedName>
        <fullName evidence="4 8">Leucine carboxyl methyltransferase 1</fullName>
        <ecNumber evidence="3 8">2.1.1.233</ecNumber>
    </recommendedName>
</protein>
<evidence type="ECO:0000256" key="7">
    <source>
        <dbReference type="ARBA" id="ARBA00022691"/>
    </source>
</evidence>
<dbReference type="EMBL" id="JANAWD010000354">
    <property type="protein sequence ID" value="KAJ3480815.1"/>
    <property type="molecule type" value="Genomic_DNA"/>
</dbReference>
<comment type="caution">
    <text evidence="11">The sequence shown here is derived from an EMBL/GenBank/DDBJ whole genome shotgun (WGS) entry which is preliminary data.</text>
</comment>
<name>A0AAD5YBF7_9APHY</name>
<comment type="catalytic activity">
    <reaction evidence="1 8">
        <text>[phosphatase 2A protein]-C-terminal L-leucine + S-adenosyl-L-methionine = [phosphatase 2A protein]-C-terminal L-leucine methyl ester + S-adenosyl-L-homocysteine</text>
        <dbReference type="Rhea" id="RHEA:48544"/>
        <dbReference type="Rhea" id="RHEA-COMP:12134"/>
        <dbReference type="Rhea" id="RHEA-COMP:12135"/>
        <dbReference type="ChEBI" id="CHEBI:57856"/>
        <dbReference type="ChEBI" id="CHEBI:59789"/>
        <dbReference type="ChEBI" id="CHEBI:90516"/>
        <dbReference type="ChEBI" id="CHEBI:90517"/>
        <dbReference type="EC" id="2.1.1.233"/>
    </reaction>
</comment>
<comment type="function">
    <text evidence="8">Methylates the carboxyl group of the C-terminal leucine residue of protein phosphatase 2A catalytic subunits to form alpha-leucine ester residues.</text>
</comment>
<dbReference type="EC" id="2.1.1.233" evidence="3 8"/>
<evidence type="ECO:0000256" key="1">
    <source>
        <dbReference type="ARBA" id="ARBA00000724"/>
    </source>
</evidence>
<keyword evidence="12" id="KW-1185">Reference proteome</keyword>
<dbReference type="GO" id="GO:0032259">
    <property type="term" value="P:methylation"/>
    <property type="evidence" value="ECO:0007669"/>
    <property type="project" value="UniProtKB-KW"/>
</dbReference>
<feature type="region of interest" description="Disordered" evidence="10">
    <location>
        <begin position="1"/>
        <end position="20"/>
    </location>
</feature>
<dbReference type="Gene3D" id="3.40.50.150">
    <property type="entry name" value="Vaccinia Virus protein VP39"/>
    <property type="match status" value="1"/>
</dbReference>
<feature type="binding site" evidence="9">
    <location>
        <position position="209"/>
    </location>
    <ligand>
        <name>S-adenosyl-L-methionine</name>
        <dbReference type="ChEBI" id="CHEBI:59789"/>
    </ligand>
</feature>
<evidence type="ECO:0000256" key="5">
    <source>
        <dbReference type="ARBA" id="ARBA00022603"/>
    </source>
</evidence>
<proteinExistence type="inferred from homology"/>
<dbReference type="Proteomes" id="UP001212997">
    <property type="component" value="Unassembled WGS sequence"/>
</dbReference>
<dbReference type="PANTHER" id="PTHR13600">
    <property type="entry name" value="LEUCINE CARBOXYL METHYLTRANSFERASE"/>
    <property type="match status" value="1"/>
</dbReference>
<keyword evidence="6 8" id="KW-0808">Transferase</keyword>
<gene>
    <name evidence="11" type="ORF">NLI96_g8089</name>
</gene>
<evidence type="ECO:0000256" key="8">
    <source>
        <dbReference type="PIRNR" id="PIRNR016305"/>
    </source>
</evidence>
<dbReference type="InterPro" id="IPR007213">
    <property type="entry name" value="Ppm1/Ppm2/Tcmp"/>
</dbReference>
<evidence type="ECO:0000256" key="3">
    <source>
        <dbReference type="ARBA" id="ARBA00012834"/>
    </source>
</evidence>
<comment type="similarity">
    <text evidence="2 8">Belongs to the methyltransferase superfamily. LCMT family.</text>
</comment>
<dbReference type="Pfam" id="PF04072">
    <property type="entry name" value="LCM"/>
    <property type="match status" value="1"/>
</dbReference>
<feature type="binding site" evidence="9">
    <location>
        <begin position="174"/>
        <end position="175"/>
    </location>
    <ligand>
        <name>S-adenosyl-L-methionine</name>
        <dbReference type="ChEBI" id="CHEBI:59789"/>
    </ligand>
</feature>
<keyword evidence="7 8" id="KW-0949">S-adenosyl-L-methionine</keyword>
<dbReference type="AlphaFoldDB" id="A0AAD5YBF7"/>
<feature type="binding site" evidence="9">
    <location>
        <position position="72"/>
    </location>
    <ligand>
        <name>S-adenosyl-L-methionine</name>
        <dbReference type="ChEBI" id="CHEBI:59789"/>
    </ligand>
</feature>
<evidence type="ECO:0000256" key="4">
    <source>
        <dbReference type="ARBA" id="ARBA00017497"/>
    </source>
</evidence>
<evidence type="ECO:0000313" key="12">
    <source>
        <dbReference type="Proteomes" id="UP001212997"/>
    </source>
</evidence>
<reference evidence="11" key="1">
    <citation type="submission" date="2022-07" db="EMBL/GenBank/DDBJ databases">
        <title>Genome Sequence of Physisporinus lineatus.</title>
        <authorList>
            <person name="Buettner E."/>
        </authorList>
    </citation>
    <scope>NUCLEOTIDE SEQUENCE</scope>
    <source>
        <strain evidence="11">VT162</strain>
    </source>
</reference>
<accession>A0AAD5YBF7</accession>
<dbReference type="PIRSF" id="PIRSF016305">
    <property type="entry name" value="LCM_mtfrase"/>
    <property type="match status" value="1"/>
</dbReference>
<evidence type="ECO:0000256" key="10">
    <source>
        <dbReference type="SAM" id="MobiDB-lite"/>
    </source>
</evidence>